<evidence type="ECO:0000256" key="4">
    <source>
        <dbReference type="ARBA" id="ARBA00022679"/>
    </source>
</evidence>
<evidence type="ECO:0000313" key="9">
    <source>
        <dbReference type="Proteomes" id="UP000003610"/>
    </source>
</evidence>
<keyword evidence="7" id="KW-1133">Transmembrane helix</keyword>
<organism evidence="8 9">
    <name type="scientific">Prevotella disiens FB035-09AN</name>
    <dbReference type="NCBI Taxonomy" id="866771"/>
    <lineage>
        <taxon>Bacteria</taxon>
        <taxon>Pseudomonadati</taxon>
        <taxon>Bacteroidota</taxon>
        <taxon>Bacteroidia</taxon>
        <taxon>Bacteroidales</taxon>
        <taxon>Prevotellaceae</taxon>
        <taxon>Prevotella</taxon>
    </lineage>
</organism>
<dbReference type="PANTHER" id="PTHR30606">
    <property type="entry name" value="LIPID A BIOSYNTHESIS LAUROYL ACYLTRANSFERASE"/>
    <property type="match status" value="1"/>
</dbReference>
<gene>
    <name evidence="8" type="ORF">HMPREF9296_0364</name>
</gene>
<dbReference type="CDD" id="cd07984">
    <property type="entry name" value="LPLAT_LABLAT-like"/>
    <property type="match status" value="1"/>
</dbReference>
<dbReference type="STRING" id="866771.HMPREF9296_0364"/>
<dbReference type="GO" id="GO:0016746">
    <property type="term" value="F:acyltransferase activity"/>
    <property type="evidence" value="ECO:0007669"/>
    <property type="project" value="UniProtKB-KW"/>
</dbReference>
<evidence type="ECO:0000256" key="2">
    <source>
        <dbReference type="ARBA" id="ARBA00022475"/>
    </source>
</evidence>
<dbReference type="PANTHER" id="PTHR30606:SF10">
    <property type="entry name" value="PHOSPHATIDYLINOSITOL MANNOSIDE ACYLTRANSFERASE"/>
    <property type="match status" value="1"/>
</dbReference>
<protein>
    <submittedName>
        <fullName evidence="8">Lipid A biosynthesis (KDO)2-(Lauroyl)-lipid IVA acyltransferase</fullName>
    </submittedName>
</protein>
<evidence type="ECO:0000256" key="7">
    <source>
        <dbReference type="SAM" id="Phobius"/>
    </source>
</evidence>
<dbReference type="GO" id="GO:0005886">
    <property type="term" value="C:plasma membrane"/>
    <property type="evidence" value="ECO:0007669"/>
    <property type="project" value="UniProtKB-SubCell"/>
</dbReference>
<keyword evidence="5 7" id="KW-0472">Membrane</keyword>
<keyword evidence="4 8" id="KW-0808">Transferase</keyword>
<evidence type="ECO:0000256" key="6">
    <source>
        <dbReference type="ARBA" id="ARBA00023315"/>
    </source>
</evidence>
<dbReference type="Proteomes" id="UP000003610">
    <property type="component" value="Unassembled WGS sequence"/>
</dbReference>
<dbReference type="Pfam" id="PF03279">
    <property type="entry name" value="Lip_A_acyltrans"/>
    <property type="match status" value="1"/>
</dbReference>
<sequence>MCEKVIIKRRKMKELTNKILYGLVYGVWYALSLLPFRILFLFSDFLYFFIAHVVKYRHRVIWKNLKESFPEKTDAEISRIEKDFYHWFCDYLVETIKLMSLSPAALRKHMQFTGMDKFNEILNNGGSCAIYLGHYCNWEWISSIPLWVPEHVQCCELYHPLENKPMDLLFKKVRERHNALCIPMQESLRKILEFKRKSSSLVVGYIADQAPMWNNIHHWIDFLHHDTPVLTGTERIVKHTNQACFYGDITRTKRGYYVCELKPIELNPKSKADFEITDMYFQMLEATINRAPAYWLWSHNRWKRTHEEFNLRYDETTGKVDFGDLEEIKKRKAAQAKQENEHGEIQ</sequence>
<keyword evidence="6 8" id="KW-0012">Acyltransferase</keyword>
<keyword evidence="7" id="KW-0812">Transmembrane</keyword>
<dbReference type="GO" id="GO:0009247">
    <property type="term" value="P:glycolipid biosynthetic process"/>
    <property type="evidence" value="ECO:0007669"/>
    <property type="project" value="UniProtKB-ARBA"/>
</dbReference>
<evidence type="ECO:0000256" key="3">
    <source>
        <dbReference type="ARBA" id="ARBA00022519"/>
    </source>
</evidence>
<keyword evidence="3" id="KW-0997">Cell inner membrane</keyword>
<proteinExistence type="predicted"/>
<name>E1KPD7_9BACT</name>
<evidence type="ECO:0000313" key="8">
    <source>
        <dbReference type="EMBL" id="EFL46677.1"/>
    </source>
</evidence>
<evidence type="ECO:0000256" key="5">
    <source>
        <dbReference type="ARBA" id="ARBA00023136"/>
    </source>
</evidence>
<comment type="caution">
    <text evidence="8">The sequence shown here is derived from an EMBL/GenBank/DDBJ whole genome shotgun (WGS) entry which is preliminary data.</text>
</comment>
<keyword evidence="2" id="KW-1003">Cell membrane</keyword>
<dbReference type="AlphaFoldDB" id="E1KPD7"/>
<feature type="transmembrane region" description="Helical" evidence="7">
    <location>
        <begin position="20"/>
        <end position="50"/>
    </location>
</feature>
<dbReference type="EMBL" id="AEDO01000014">
    <property type="protein sequence ID" value="EFL46677.1"/>
    <property type="molecule type" value="Genomic_DNA"/>
</dbReference>
<dbReference type="InterPro" id="IPR004960">
    <property type="entry name" value="LipA_acyltrans"/>
</dbReference>
<comment type="subcellular location">
    <subcellularLocation>
        <location evidence="1">Cell inner membrane</location>
    </subcellularLocation>
</comment>
<accession>E1KPD7</accession>
<evidence type="ECO:0000256" key="1">
    <source>
        <dbReference type="ARBA" id="ARBA00004533"/>
    </source>
</evidence>
<dbReference type="eggNOG" id="COG1560">
    <property type="taxonomic scope" value="Bacteria"/>
</dbReference>
<reference evidence="8 9" key="1">
    <citation type="submission" date="2010-08" db="EMBL/GenBank/DDBJ databases">
        <authorList>
            <person name="Durkin A.S."/>
            <person name="Madupu R."/>
            <person name="Torralba M."/>
            <person name="Gillis M."/>
            <person name="Methe B."/>
            <person name="Sutton G."/>
            <person name="Nelson K.E."/>
        </authorList>
    </citation>
    <scope>NUCLEOTIDE SEQUENCE [LARGE SCALE GENOMIC DNA]</scope>
    <source>
        <strain evidence="8 9">FB035-09AN</strain>
    </source>
</reference>